<keyword evidence="6" id="KW-1185">Reference proteome</keyword>
<dbReference type="InterPro" id="IPR005320">
    <property type="entry name" value="Peptidase_S51"/>
</dbReference>
<dbReference type="Gene3D" id="3.40.50.880">
    <property type="match status" value="1"/>
</dbReference>
<dbReference type="Pfam" id="PF03575">
    <property type="entry name" value="Peptidase_S51"/>
    <property type="match status" value="1"/>
</dbReference>
<keyword evidence="4" id="KW-0720">Serine protease</keyword>
<dbReference type="Proteomes" id="UP000199444">
    <property type="component" value="Unassembled WGS sequence"/>
</dbReference>
<accession>A0A1H1E2U7</accession>
<gene>
    <name evidence="5" type="ORF">SAMN05216231_2701</name>
</gene>
<proteinExistence type="inferred from homology"/>
<protein>
    <submittedName>
        <fullName evidence="5">Dipeptidase E</fullName>
    </submittedName>
</protein>
<evidence type="ECO:0000256" key="1">
    <source>
        <dbReference type="ARBA" id="ARBA00006534"/>
    </source>
</evidence>
<keyword evidence="2" id="KW-0645">Protease</keyword>
<dbReference type="AlphaFoldDB" id="A0A1H1E2U7"/>
<dbReference type="InterPro" id="IPR029062">
    <property type="entry name" value="Class_I_gatase-like"/>
</dbReference>
<dbReference type="EMBL" id="FNKD01000003">
    <property type="protein sequence ID" value="SDQ83101.1"/>
    <property type="molecule type" value="Genomic_DNA"/>
</dbReference>
<evidence type="ECO:0000256" key="4">
    <source>
        <dbReference type="ARBA" id="ARBA00022825"/>
    </source>
</evidence>
<evidence type="ECO:0000313" key="6">
    <source>
        <dbReference type="Proteomes" id="UP000199444"/>
    </source>
</evidence>
<evidence type="ECO:0000313" key="5">
    <source>
        <dbReference type="EMBL" id="SDQ83101.1"/>
    </source>
</evidence>
<dbReference type="PANTHER" id="PTHR20842:SF0">
    <property type="entry name" value="ALPHA-ASPARTYL DIPEPTIDASE"/>
    <property type="match status" value="1"/>
</dbReference>
<organism evidence="5 6">
    <name type="scientific">Virgibacillus salinus</name>
    <dbReference type="NCBI Taxonomy" id="553311"/>
    <lineage>
        <taxon>Bacteria</taxon>
        <taxon>Bacillati</taxon>
        <taxon>Bacillota</taxon>
        <taxon>Bacilli</taxon>
        <taxon>Bacillales</taxon>
        <taxon>Bacillaceae</taxon>
        <taxon>Virgibacillus</taxon>
    </lineage>
</organism>
<dbReference type="PANTHER" id="PTHR20842">
    <property type="entry name" value="PROTEASE S51 ALPHA-ASPARTYL DIPEPTIDASE"/>
    <property type="match status" value="1"/>
</dbReference>
<keyword evidence="3" id="KW-0378">Hydrolase</keyword>
<name>A0A1H1E2U7_9BACI</name>
<sequence>MGHLILSGGGDKEQSKEIDQYFIEHINPSKPLLYIPIAMNGIIPYEECFKWAYSVFNPLGIEVTMWTNIDNKSFDDLKEFSAIYIGGGNTFNLLREFRISQFDSLLKEYIENDGIVYGGSAGAIILGSNIMTCAHMDPNNTDLQSINGLNLISDYSIWCHFEADNESLISSFIKDYKKSVIALREGTGVTVSDEGIRVIGNSSAISFTNKGKVLTHPGSFI</sequence>
<reference evidence="5 6" key="1">
    <citation type="submission" date="2016-10" db="EMBL/GenBank/DDBJ databases">
        <authorList>
            <person name="de Groot N.N."/>
        </authorList>
    </citation>
    <scope>NUCLEOTIDE SEQUENCE [LARGE SCALE GENOMIC DNA]</scope>
    <source>
        <strain evidence="5 6">CGMCC 1.10449</strain>
    </source>
</reference>
<dbReference type="SUPFAM" id="SSF52317">
    <property type="entry name" value="Class I glutamine amidotransferase-like"/>
    <property type="match status" value="1"/>
</dbReference>
<dbReference type="STRING" id="553311.SAMN05216231_2701"/>
<dbReference type="GO" id="GO:0006508">
    <property type="term" value="P:proteolysis"/>
    <property type="evidence" value="ECO:0007669"/>
    <property type="project" value="UniProtKB-KW"/>
</dbReference>
<dbReference type="GO" id="GO:0008236">
    <property type="term" value="F:serine-type peptidase activity"/>
    <property type="evidence" value="ECO:0007669"/>
    <property type="project" value="UniProtKB-KW"/>
</dbReference>
<evidence type="ECO:0000256" key="3">
    <source>
        <dbReference type="ARBA" id="ARBA00022801"/>
    </source>
</evidence>
<evidence type="ECO:0000256" key="2">
    <source>
        <dbReference type="ARBA" id="ARBA00022670"/>
    </source>
</evidence>
<dbReference type="RefSeq" id="WP_092493497.1">
    <property type="nucleotide sequence ID" value="NZ_FNKD01000003.1"/>
</dbReference>
<comment type="similarity">
    <text evidence="1">Belongs to the peptidase S51 family.</text>
</comment>